<dbReference type="OrthoDB" id="894192at2"/>
<evidence type="ECO:0000313" key="2">
    <source>
        <dbReference type="Proteomes" id="UP000298471"/>
    </source>
</evidence>
<accession>A0A4Z0QDH9</accession>
<dbReference type="EMBL" id="SRMB01000001">
    <property type="protein sequence ID" value="TGE28100.1"/>
    <property type="molecule type" value="Genomic_DNA"/>
</dbReference>
<dbReference type="AlphaFoldDB" id="A0A4Z0QDH9"/>
<reference evidence="1 2" key="1">
    <citation type="submission" date="2019-04" db="EMBL/GenBank/DDBJ databases">
        <authorList>
            <person name="Feng G."/>
            <person name="Zhang J."/>
            <person name="Zhu H."/>
        </authorList>
    </citation>
    <scope>NUCLEOTIDE SEQUENCE [LARGE SCALE GENOMIC DNA]</scope>
    <source>
        <strain evidence="1 2">9PBR-1</strain>
    </source>
</reference>
<sequence>MTDPLAYLDFTAPPVLKQILCWMDGGSVTLNLCDCRAKPFSVEFSQTINLDKDYAAKYSDSHIPGSFLLNDAAVPIRSNDEQIILDALKQLNLKNQSALEQQILQERIAFVESEEYLRVAALMGRM</sequence>
<proteinExistence type="predicted"/>
<name>A0A4Z0QDH9_9BACT</name>
<protein>
    <submittedName>
        <fullName evidence="1">Uncharacterized protein</fullName>
    </submittedName>
</protein>
<dbReference type="RefSeq" id="WP_135391473.1">
    <property type="nucleotide sequence ID" value="NZ_SRMB01000001.1"/>
</dbReference>
<dbReference type="Proteomes" id="UP000298471">
    <property type="component" value="Unassembled WGS sequence"/>
</dbReference>
<keyword evidence="2" id="KW-1185">Reference proteome</keyword>
<evidence type="ECO:0000313" key="1">
    <source>
        <dbReference type="EMBL" id="TGE28100.1"/>
    </source>
</evidence>
<gene>
    <name evidence="1" type="ORF">E5K02_01140</name>
</gene>
<organism evidence="1 2">
    <name type="scientific">Hymenobacter metallicola</name>
    <dbReference type="NCBI Taxonomy" id="2563114"/>
    <lineage>
        <taxon>Bacteria</taxon>
        <taxon>Pseudomonadati</taxon>
        <taxon>Bacteroidota</taxon>
        <taxon>Cytophagia</taxon>
        <taxon>Cytophagales</taxon>
        <taxon>Hymenobacteraceae</taxon>
        <taxon>Hymenobacter</taxon>
    </lineage>
</organism>
<comment type="caution">
    <text evidence="1">The sequence shown here is derived from an EMBL/GenBank/DDBJ whole genome shotgun (WGS) entry which is preliminary data.</text>
</comment>